<evidence type="ECO:0000256" key="1">
    <source>
        <dbReference type="SAM" id="MobiDB-lite"/>
    </source>
</evidence>
<feature type="region of interest" description="Disordered" evidence="1">
    <location>
        <begin position="220"/>
        <end position="257"/>
    </location>
</feature>
<feature type="region of interest" description="Disordered" evidence="1">
    <location>
        <begin position="45"/>
        <end position="85"/>
    </location>
</feature>
<dbReference type="VEuPathDB" id="FungiDB:BDEG_24360"/>
<sequence length="719" mass="80370">MSSSTKVSYSEYQSMTLKLNQKNTLCNSVYASNKTLCQGSRQQIPAAGMPHTTTSTKTATVSSTGISSTSSASHQRSYESARPVQSKENSIRFIPAHIRRKWFAEAVALHQYTPAAVTISGNCHTKRLSVVSSSDLYQHDRLQFDSSILNRTHHEIRYDASAPNEINRRSAQHLIRPASAPAAVSKSQRAFSTAQETCGSDSSALQRIYSVYDTPMVWKPSRQQGSANSSVAYQRRPSSAFTQSEYQKHNHLRLSNSKSIPSQQISLMRDFGRYCKNRPASFSNQADEIRQQLQKLVLRASSSSLSISSSRPPSTLSGVLSIGKHQQSVQATNEKTIVKETACKSCQRDPYDLHDSQEQSQPAHDFLKCSCDSASQLDTSLDATRDDIFPVSHCTTNDKCSSIQNNMEKVSNSNVNEPCFTRPETESKLESFKQSDLIFHTDNVDNDSCTEYTMPELTVSYKESESYKVSDYTLYSKTVQEPLKKQITSQSDQEFIKIPELKIFWEVCSSVSDAPPVNVITPNKPDISTITSCLSTTQQTADNIDFPNGLKTIREVRFTDLNTIYNIDDDMRYEDSNSDLSIEKHHQATDLMHNDFADAQDGLVLLKPKGMKKKTKIDTGITTNSHAIPLKLHKSLRKSSIQTIPALNSKLPAKKKSQISIRVVQHNQKITAYNFRKDTKEASSTKTHSAADRNKLKQEIESAIPVKRIKRAAAKNMKP</sequence>
<feature type="compositionally biased region" description="Polar residues" evidence="1">
    <location>
        <begin position="221"/>
        <end position="245"/>
    </location>
</feature>
<evidence type="ECO:0000313" key="2">
    <source>
        <dbReference type="EMBL" id="OAJ40653.1"/>
    </source>
</evidence>
<name>A0A177WKM3_BATDL</name>
<dbReference type="AlphaFoldDB" id="A0A177WKM3"/>
<feature type="region of interest" description="Disordered" evidence="1">
    <location>
        <begin position="676"/>
        <end position="699"/>
    </location>
</feature>
<reference evidence="2 3" key="2">
    <citation type="submission" date="2016-05" db="EMBL/GenBank/DDBJ databases">
        <title>Lineage-specific infection strategies underlie the spectrum of fungal disease in amphibians.</title>
        <authorList>
            <person name="Cuomo C.A."/>
            <person name="Farrer R.A."/>
            <person name="James T."/>
            <person name="Longcore J."/>
            <person name="Birren B."/>
        </authorList>
    </citation>
    <scope>NUCLEOTIDE SEQUENCE [LARGE SCALE GENOMIC DNA]</scope>
    <source>
        <strain evidence="2 3">JEL423</strain>
    </source>
</reference>
<dbReference type="Proteomes" id="UP000077115">
    <property type="component" value="Unassembled WGS sequence"/>
</dbReference>
<evidence type="ECO:0000313" key="3">
    <source>
        <dbReference type="Proteomes" id="UP000077115"/>
    </source>
</evidence>
<gene>
    <name evidence="2" type="ORF">BDEG_24360</name>
</gene>
<dbReference type="EMBL" id="DS022304">
    <property type="protein sequence ID" value="OAJ40653.1"/>
    <property type="molecule type" value="Genomic_DNA"/>
</dbReference>
<feature type="compositionally biased region" description="Low complexity" evidence="1">
    <location>
        <begin position="52"/>
        <end position="73"/>
    </location>
</feature>
<organism evidence="2 3">
    <name type="scientific">Batrachochytrium dendrobatidis (strain JEL423)</name>
    <dbReference type="NCBI Taxonomy" id="403673"/>
    <lineage>
        <taxon>Eukaryota</taxon>
        <taxon>Fungi</taxon>
        <taxon>Fungi incertae sedis</taxon>
        <taxon>Chytridiomycota</taxon>
        <taxon>Chytridiomycota incertae sedis</taxon>
        <taxon>Chytridiomycetes</taxon>
        <taxon>Rhizophydiales</taxon>
        <taxon>Rhizophydiales incertae sedis</taxon>
        <taxon>Batrachochytrium</taxon>
    </lineage>
</organism>
<protein>
    <submittedName>
        <fullName evidence="2">Uncharacterized protein</fullName>
    </submittedName>
</protein>
<reference evidence="2 3" key="1">
    <citation type="submission" date="2006-10" db="EMBL/GenBank/DDBJ databases">
        <title>The Genome Sequence of Batrachochytrium dendrobatidis JEL423.</title>
        <authorList>
            <consortium name="The Broad Institute Genome Sequencing Platform"/>
            <person name="Birren B."/>
            <person name="Lander E."/>
            <person name="Galagan J."/>
            <person name="Cuomo C."/>
            <person name="Devon K."/>
            <person name="Jaffe D."/>
            <person name="Butler J."/>
            <person name="Alvarez P."/>
            <person name="Gnerre S."/>
            <person name="Grabherr M."/>
            <person name="Kleber M."/>
            <person name="Mauceli E."/>
            <person name="Brockman W."/>
            <person name="Young S."/>
            <person name="LaButti K."/>
            <person name="Sykes S."/>
            <person name="DeCaprio D."/>
            <person name="Crawford M."/>
            <person name="Koehrsen M."/>
            <person name="Engels R."/>
            <person name="Montgomery P."/>
            <person name="Pearson M."/>
            <person name="Howarth C."/>
            <person name="Larson L."/>
            <person name="White J."/>
            <person name="O'Leary S."/>
            <person name="Kodira C."/>
            <person name="Zeng Q."/>
            <person name="Yandava C."/>
            <person name="Alvarado L."/>
            <person name="Longcore J."/>
            <person name="James T."/>
        </authorList>
    </citation>
    <scope>NUCLEOTIDE SEQUENCE [LARGE SCALE GENOMIC DNA]</scope>
    <source>
        <strain evidence="2 3">JEL423</strain>
    </source>
</reference>
<proteinExistence type="predicted"/>
<accession>A0A177WKM3</accession>